<reference evidence="1 2" key="1">
    <citation type="journal article" date="2018" name="Sci. Rep.">
        <title>Rhizobium tumorigenes sp. nov., a novel plant tumorigenic bacterium isolated from cane gall tumors on thornless blackberry.</title>
        <authorList>
            <person name="Kuzmanovi N."/>
            <person name="Smalla K."/>
            <person name="Gronow S."/>
            <person name="PuBawska J."/>
        </authorList>
    </citation>
    <scope>NUCLEOTIDE SEQUENCE [LARGE SCALE GENOMIC DNA]</scope>
    <source>
        <strain evidence="1 2">CCBAU 85046</strain>
    </source>
</reference>
<dbReference type="RefSeq" id="WP_111164334.1">
    <property type="nucleotide sequence ID" value="NZ_PCDP01000083.1"/>
</dbReference>
<evidence type="ECO:0000313" key="2">
    <source>
        <dbReference type="Proteomes" id="UP000248925"/>
    </source>
</evidence>
<comment type="caution">
    <text evidence="1">The sequence shown here is derived from an EMBL/GenBank/DDBJ whole genome shotgun (WGS) entry which is preliminary data.</text>
</comment>
<evidence type="ECO:0000313" key="1">
    <source>
        <dbReference type="EMBL" id="PZM07411.1"/>
    </source>
</evidence>
<accession>A0A2W4C2W7</accession>
<dbReference type="AlphaFoldDB" id="A0A2W4C2W7"/>
<name>A0A2W4C2W7_9HYPH</name>
<dbReference type="EMBL" id="PCDP01000083">
    <property type="protein sequence ID" value="PZM07411.1"/>
    <property type="molecule type" value="Genomic_DNA"/>
</dbReference>
<dbReference type="OrthoDB" id="5443558at2"/>
<proteinExistence type="predicted"/>
<protein>
    <submittedName>
        <fullName evidence="1">Uncharacterized protein</fullName>
    </submittedName>
</protein>
<sequence>MTTFQIFDNAAQFPSADFIRKKAGGPAPVFIYQPYIAEGDRDGLHEQALPFNIAFNTGAETREYELFRALHAHHRQAVPDIDIFWGLVSSKFELKAASTFSSLLHEADSARADGADCYAYNPMIGLAAIYSNVWEQALMGGHPGMQTIFQHLAARGVPVAAPQSNAAFFFCNYICGNERFWSGYFQFCEHILGDLEDQARQGTDAGQAYSGSASYGRDSNAKMRPFVIERLLGTYLVEASDLGLKLAFHQPTLDDFEWKFGTRLGGLLHHLLGLKDEFLATNDAAALDAWQKARRPLILKPHLIWQMDDPPGWMPRGTAR</sequence>
<gene>
    <name evidence="1" type="ORF">CPY51_31610</name>
</gene>
<dbReference type="Proteomes" id="UP000248925">
    <property type="component" value="Unassembled WGS sequence"/>
</dbReference>
<organism evidence="1 2">
    <name type="scientific">Rhizobium tubonense</name>
    <dbReference type="NCBI Taxonomy" id="484088"/>
    <lineage>
        <taxon>Bacteria</taxon>
        <taxon>Pseudomonadati</taxon>
        <taxon>Pseudomonadota</taxon>
        <taxon>Alphaproteobacteria</taxon>
        <taxon>Hyphomicrobiales</taxon>
        <taxon>Rhizobiaceae</taxon>
        <taxon>Rhizobium/Agrobacterium group</taxon>
        <taxon>Rhizobium</taxon>
    </lineage>
</organism>
<keyword evidence="2" id="KW-1185">Reference proteome</keyword>